<evidence type="ECO:0000313" key="3">
    <source>
        <dbReference type="Proteomes" id="UP001177003"/>
    </source>
</evidence>
<proteinExistence type="predicted"/>
<keyword evidence="3" id="KW-1185">Reference proteome</keyword>
<feature type="region of interest" description="Disordered" evidence="1">
    <location>
        <begin position="96"/>
        <end position="116"/>
    </location>
</feature>
<accession>A0AA36E661</accession>
<dbReference type="AlphaFoldDB" id="A0AA36E661"/>
<name>A0AA36E661_LACSI</name>
<sequence length="116" mass="12763">MVWISVLRSEEKGVSPLVVRLFFEEADVFTLLKITIEDPKDDYVILKELEGLGGGTGRGGGGYCLLPSPSSSSRSCSSFGRGFWLSFGYLVLSFNSSSQNQEHTTDPGNSRQQYLM</sequence>
<evidence type="ECO:0000313" key="2">
    <source>
        <dbReference type="EMBL" id="CAI9283707.1"/>
    </source>
</evidence>
<evidence type="ECO:0000256" key="1">
    <source>
        <dbReference type="SAM" id="MobiDB-lite"/>
    </source>
</evidence>
<protein>
    <submittedName>
        <fullName evidence="2">Uncharacterized protein</fullName>
    </submittedName>
</protein>
<reference evidence="2" key="1">
    <citation type="submission" date="2023-04" db="EMBL/GenBank/DDBJ databases">
        <authorList>
            <person name="Vijverberg K."/>
            <person name="Xiong W."/>
            <person name="Schranz E."/>
        </authorList>
    </citation>
    <scope>NUCLEOTIDE SEQUENCE</scope>
</reference>
<dbReference type="EMBL" id="OX465081">
    <property type="protein sequence ID" value="CAI9283707.1"/>
    <property type="molecule type" value="Genomic_DNA"/>
</dbReference>
<organism evidence="2 3">
    <name type="scientific">Lactuca saligna</name>
    <name type="common">Willowleaf lettuce</name>
    <dbReference type="NCBI Taxonomy" id="75948"/>
    <lineage>
        <taxon>Eukaryota</taxon>
        <taxon>Viridiplantae</taxon>
        <taxon>Streptophyta</taxon>
        <taxon>Embryophyta</taxon>
        <taxon>Tracheophyta</taxon>
        <taxon>Spermatophyta</taxon>
        <taxon>Magnoliopsida</taxon>
        <taxon>eudicotyledons</taxon>
        <taxon>Gunneridae</taxon>
        <taxon>Pentapetalae</taxon>
        <taxon>asterids</taxon>
        <taxon>campanulids</taxon>
        <taxon>Asterales</taxon>
        <taxon>Asteraceae</taxon>
        <taxon>Cichorioideae</taxon>
        <taxon>Cichorieae</taxon>
        <taxon>Lactucinae</taxon>
        <taxon>Lactuca</taxon>
    </lineage>
</organism>
<dbReference type="Proteomes" id="UP001177003">
    <property type="component" value="Chromosome 5"/>
</dbReference>
<gene>
    <name evidence="2" type="ORF">LSALG_LOCUS23288</name>
</gene>